<keyword evidence="3" id="KW-1185">Reference proteome</keyword>
<name>A0ABX7P019_9BACT</name>
<feature type="signal peptide" evidence="1">
    <location>
        <begin position="1"/>
        <end position="25"/>
    </location>
</feature>
<gene>
    <name evidence="2" type="ORF">JY651_49455</name>
</gene>
<sequence>MKTLSLVVAAGLSLGLLAGCGPQDAQTVESEATQGPRYVATRADGSLVTIRDATGENLASAQAIDGERSVEAQGCWVTLQWCSEPGTGDAVCTQNGQCTLQQFVSACLSLIDEICG</sequence>
<protein>
    <recommendedName>
        <fullName evidence="4">Lipoprotein</fullName>
    </recommendedName>
</protein>
<keyword evidence="1" id="KW-0732">Signal</keyword>
<evidence type="ECO:0000313" key="2">
    <source>
        <dbReference type="EMBL" id="QSQ23035.1"/>
    </source>
</evidence>
<evidence type="ECO:0000256" key="1">
    <source>
        <dbReference type="SAM" id="SignalP"/>
    </source>
</evidence>
<evidence type="ECO:0000313" key="3">
    <source>
        <dbReference type="Proteomes" id="UP000662747"/>
    </source>
</evidence>
<dbReference type="Proteomes" id="UP000662747">
    <property type="component" value="Chromosome"/>
</dbReference>
<reference evidence="2 3" key="1">
    <citation type="submission" date="2021-02" db="EMBL/GenBank/DDBJ databases">
        <title>De Novo genome assembly of isolated myxobacteria.</title>
        <authorList>
            <person name="Stevens D.C."/>
        </authorList>
    </citation>
    <scope>NUCLEOTIDE SEQUENCE [LARGE SCALE GENOMIC DNA]</scope>
    <source>
        <strain evidence="3">SCPEA02</strain>
    </source>
</reference>
<feature type="chain" id="PRO_5046012641" description="Lipoprotein" evidence="1">
    <location>
        <begin position="26"/>
        <end position="116"/>
    </location>
</feature>
<accession>A0ABX7P019</accession>
<evidence type="ECO:0008006" key="4">
    <source>
        <dbReference type="Google" id="ProtNLM"/>
    </source>
</evidence>
<organism evidence="2 3">
    <name type="scientific">Pyxidicoccus parkwayensis</name>
    <dbReference type="NCBI Taxonomy" id="2813578"/>
    <lineage>
        <taxon>Bacteria</taxon>
        <taxon>Pseudomonadati</taxon>
        <taxon>Myxococcota</taxon>
        <taxon>Myxococcia</taxon>
        <taxon>Myxococcales</taxon>
        <taxon>Cystobacterineae</taxon>
        <taxon>Myxococcaceae</taxon>
        <taxon>Pyxidicoccus</taxon>
    </lineage>
</organism>
<proteinExistence type="predicted"/>
<dbReference type="EMBL" id="CP071090">
    <property type="protein sequence ID" value="QSQ23035.1"/>
    <property type="molecule type" value="Genomic_DNA"/>
</dbReference>
<dbReference type="PROSITE" id="PS51257">
    <property type="entry name" value="PROKAR_LIPOPROTEIN"/>
    <property type="match status" value="1"/>
</dbReference>
<dbReference type="RefSeq" id="WP_206724611.1">
    <property type="nucleotide sequence ID" value="NZ_CP071090.1"/>
</dbReference>